<accession>A0A4C1SNX8</accession>
<reference evidence="1 2" key="1">
    <citation type="journal article" date="2019" name="Commun. Biol.">
        <title>The bagworm genome reveals a unique fibroin gene that provides high tensile strength.</title>
        <authorList>
            <person name="Kono N."/>
            <person name="Nakamura H."/>
            <person name="Ohtoshi R."/>
            <person name="Tomita M."/>
            <person name="Numata K."/>
            <person name="Arakawa K."/>
        </authorList>
    </citation>
    <scope>NUCLEOTIDE SEQUENCE [LARGE SCALE GENOMIC DNA]</scope>
</reference>
<keyword evidence="2" id="KW-1185">Reference proteome</keyword>
<dbReference type="AlphaFoldDB" id="A0A4C1SNX8"/>
<sequence length="99" mass="11229">MDRNHTSFSSIQAGRNLTQCDHMDATDNAILDAAGLETPDFIFDDIQNQEENETIPQSPQKQHMPKIRTIFARCFEATYIPKEPSPNSEVFVPDSDTEE</sequence>
<proteinExistence type="predicted"/>
<organism evidence="1 2">
    <name type="scientific">Eumeta variegata</name>
    <name type="common">Bagworm moth</name>
    <name type="synonym">Eumeta japonica</name>
    <dbReference type="NCBI Taxonomy" id="151549"/>
    <lineage>
        <taxon>Eukaryota</taxon>
        <taxon>Metazoa</taxon>
        <taxon>Ecdysozoa</taxon>
        <taxon>Arthropoda</taxon>
        <taxon>Hexapoda</taxon>
        <taxon>Insecta</taxon>
        <taxon>Pterygota</taxon>
        <taxon>Neoptera</taxon>
        <taxon>Endopterygota</taxon>
        <taxon>Lepidoptera</taxon>
        <taxon>Glossata</taxon>
        <taxon>Ditrysia</taxon>
        <taxon>Tineoidea</taxon>
        <taxon>Psychidae</taxon>
        <taxon>Oiketicinae</taxon>
        <taxon>Eumeta</taxon>
    </lineage>
</organism>
<dbReference type="OrthoDB" id="60092at2759"/>
<protein>
    <submittedName>
        <fullName evidence="1">Uncharacterized protein</fullName>
    </submittedName>
</protein>
<dbReference type="EMBL" id="BGZK01003703">
    <property type="protein sequence ID" value="GBP03859.1"/>
    <property type="molecule type" value="Genomic_DNA"/>
</dbReference>
<dbReference type="Proteomes" id="UP000299102">
    <property type="component" value="Unassembled WGS sequence"/>
</dbReference>
<name>A0A4C1SNX8_EUMVA</name>
<comment type="caution">
    <text evidence="1">The sequence shown here is derived from an EMBL/GenBank/DDBJ whole genome shotgun (WGS) entry which is preliminary data.</text>
</comment>
<evidence type="ECO:0000313" key="1">
    <source>
        <dbReference type="EMBL" id="GBP03859.1"/>
    </source>
</evidence>
<evidence type="ECO:0000313" key="2">
    <source>
        <dbReference type="Proteomes" id="UP000299102"/>
    </source>
</evidence>
<gene>
    <name evidence="1" type="ORF">EVAR_71093_1</name>
</gene>